<dbReference type="CDD" id="cd06261">
    <property type="entry name" value="TM_PBP2"/>
    <property type="match status" value="1"/>
</dbReference>
<feature type="transmembrane region" description="Helical" evidence="7">
    <location>
        <begin position="271"/>
        <end position="293"/>
    </location>
</feature>
<dbReference type="RefSeq" id="WP_216875523.1">
    <property type="nucleotide sequence ID" value="NZ_JAERQM010000003.1"/>
</dbReference>
<comment type="subcellular location">
    <subcellularLocation>
        <location evidence="1 7">Cell membrane</location>
        <topology evidence="1 7">Multi-pass membrane protein</topology>
    </subcellularLocation>
</comment>
<reference evidence="9 10" key="1">
    <citation type="submission" date="2021-01" db="EMBL/GenBank/DDBJ databases">
        <title>Roseomonas sp. nov, a bacterium isolated from an oil production mixture in Yumen Oilfield.</title>
        <authorList>
            <person name="Wu D."/>
        </authorList>
    </citation>
    <scope>NUCLEOTIDE SEQUENCE [LARGE SCALE GENOMIC DNA]</scope>
    <source>
        <strain evidence="9 10">ROY-5-3</strain>
    </source>
</reference>
<keyword evidence="3" id="KW-1003">Cell membrane</keyword>
<evidence type="ECO:0000256" key="3">
    <source>
        <dbReference type="ARBA" id="ARBA00022475"/>
    </source>
</evidence>
<keyword evidence="2 7" id="KW-0813">Transport</keyword>
<dbReference type="EMBL" id="JAERQM010000003">
    <property type="protein sequence ID" value="MBU8544335.1"/>
    <property type="molecule type" value="Genomic_DNA"/>
</dbReference>
<accession>A0ABS6H6N8</accession>
<dbReference type="PROSITE" id="PS50928">
    <property type="entry name" value="ABC_TM1"/>
    <property type="match status" value="1"/>
</dbReference>
<comment type="similarity">
    <text evidence="7">Belongs to the binding-protein-dependent transport system permease family.</text>
</comment>
<keyword evidence="6 7" id="KW-0472">Membrane</keyword>
<dbReference type="InterPro" id="IPR000515">
    <property type="entry name" value="MetI-like"/>
</dbReference>
<keyword evidence="5 7" id="KW-1133">Transmembrane helix</keyword>
<gene>
    <name evidence="9" type="ORF">JJQ90_11500</name>
</gene>
<evidence type="ECO:0000256" key="7">
    <source>
        <dbReference type="RuleBase" id="RU363032"/>
    </source>
</evidence>
<feature type="transmembrane region" description="Helical" evidence="7">
    <location>
        <begin position="225"/>
        <end position="251"/>
    </location>
</feature>
<evidence type="ECO:0000313" key="9">
    <source>
        <dbReference type="EMBL" id="MBU8544335.1"/>
    </source>
</evidence>
<keyword evidence="10" id="KW-1185">Reference proteome</keyword>
<feature type="transmembrane region" description="Helical" evidence="7">
    <location>
        <begin position="12"/>
        <end position="32"/>
    </location>
</feature>
<organism evidence="9 10">
    <name type="scientific">Falsiroseomonas oleicola</name>
    <dbReference type="NCBI Taxonomy" id="2801474"/>
    <lineage>
        <taxon>Bacteria</taxon>
        <taxon>Pseudomonadati</taxon>
        <taxon>Pseudomonadota</taxon>
        <taxon>Alphaproteobacteria</taxon>
        <taxon>Acetobacterales</taxon>
        <taxon>Roseomonadaceae</taxon>
        <taxon>Falsiroseomonas</taxon>
    </lineage>
</organism>
<sequence length="303" mass="31697">MTLAFQAGLGLLRQVLLLAGIAIAVFLLIRVVPGDVVDSMALEGSLDDEAIAALRAELGLDAGALTQFRIWASHALTGDFGNSLRFDRPAAELILDSLPTTLLLAALALSAGLALGIGLATAAVLWPRSPLPALVEALNLWSIALPTFCVGLAAILVFSVWLGWLPVIGQWLSPVLILALDIGGQVVKPLHEDLKEAATASHIRTARAKGLSPVRIVLRHLLPNALTTVVALGGLILAGMIGGALTMEVLFGLPGLGTLAFQAISGRDYPVIQAVVLVFAAGVVVVNWLADLAQRALDPRLRR</sequence>
<evidence type="ECO:0000256" key="5">
    <source>
        <dbReference type="ARBA" id="ARBA00022989"/>
    </source>
</evidence>
<dbReference type="PANTHER" id="PTHR43163:SF6">
    <property type="entry name" value="DIPEPTIDE TRANSPORT SYSTEM PERMEASE PROTEIN DPPB-RELATED"/>
    <property type="match status" value="1"/>
</dbReference>
<feature type="transmembrane region" description="Helical" evidence="7">
    <location>
        <begin position="102"/>
        <end position="126"/>
    </location>
</feature>
<dbReference type="PANTHER" id="PTHR43163">
    <property type="entry name" value="DIPEPTIDE TRANSPORT SYSTEM PERMEASE PROTEIN DPPB-RELATED"/>
    <property type="match status" value="1"/>
</dbReference>
<evidence type="ECO:0000256" key="1">
    <source>
        <dbReference type="ARBA" id="ARBA00004651"/>
    </source>
</evidence>
<feature type="domain" description="ABC transmembrane type-1" evidence="8">
    <location>
        <begin position="98"/>
        <end position="290"/>
    </location>
</feature>
<feature type="transmembrane region" description="Helical" evidence="7">
    <location>
        <begin position="138"/>
        <end position="162"/>
    </location>
</feature>
<keyword evidence="4 7" id="KW-0812">Transmembrane</keyword>
<protein>
    <submittedName>
        <fullName evidence="9">ABC transporter permease</fullName>
    </submittedName>
</protein>
<evidence type="ECO:0000256" key="2">
    <source>
        <dbReference type="ARBA" id="ARBA00022448"/>
    </source>
</evidence>
<name>A0ABS6H6N8_9PROT</name>
<evidence type="ECO:0000313" key="10">
    <source>
        <dbReference type="Proteomes" id="UP000689967"/>
    </source>
</evidence>
<evidence type="ECO:0000259" key="8">
    <source>
        <dbReference type="PROSITE" id="PS50928"/>
    </source>
</evidence>
<dbReference type="Proteomes" id="UP000689967">
    <property type="component" value="Unassembled WGS sequence"/>
</dbReference>
<comment type="caution">
    <text evidence="9">The sequence shown here is derived from an EMBL/GenBank/DDBJ whole genome shotgun (WGS) entry which is preliminary data.</text>
</comment>
<dbReference type="Pfam" id="PF00528">
    <property type="entry name" value="BPD_transp_1"/>
    <property type="match status" value="1"/>
</dbReference>
<proteinExistence type="inferred from homology"/>
<evidence type="ECO:0000256" key="4">
    <source>
        <dbReference type="ARBA" id="ARBA00022692"/>
    </source>
</evidence>
<evidence type="ECO:0000256" key="6">
    <source>
        <dbReference type="ARBA" id="ARBA00023136"/>
    </source>
</evidence>